<dbReference type="PANTHER" id="PTHR33154:SF15">
    <property type="entry name" value="REGULATORY PROTEIN ARSR"/>
    <property type="match status" value="1"/>
</dbReference>
<comment type="caution">
    <text evidence="5">The sequence shown here is derived from an EMBL/GenBank/DDBJ whole genome shotgun (WGS) entry which is preliminary data.</text>
</comment>
<dbReference type="InterPro" id="IPR011991">
    <property type="entry name" value="ArsR-like_HTH"/>
</dbReference>
<protein>
    <submittedName>
        <fullName evidence="5">ArsR family transcriptional regulator</fullName>
    </submittedName>
</protein>
<dbReference type="AlphaFoldDB" id="A0A2X0IKG2"/>
<organism evidence="5 6">
    <name type="scientific">Streptacidiphilus pinicola</name>
    <dbReference type="NCBI Taxonomy" id="2219663"/>
    <lineage>
        <taxon>Bacteria</taxon>
        <taxon>Bacillati</taxon>
        <taxon>Actinomycetota</taxon>
        <taxon>Actinomycetes</taxon>
        <taxon>Kitasatosporales</taxon>
        <taxon>Streptomycetaceae</taxon>
        <taxon>Streptacidiphilus</taxon>
    </lineage>
</organism>
<dbReference type="EMBL" id="QKYN01000039">
    <property type="protein sequence ID" value="RAG85594.1"/>
    <property type="molecule type" value="Genomic_DNA"/>
</dbReference>
<keyword evidence="1" id="KW-0805">Transcription regulation</keyword>
<evidence type="ECO:0000256" key="3">
    <source>
        <dbReference type="ARBA" id="ARBA00023163"/>
    </source>
</evidence>
<dbReference type="GO" id="GO:0003677">
    <property type="term" value="F:DNA binding"/>
    <property type="evidence" value="ECO:0007669"/>
    <property type="project" value="UniProtKB-KW"/>
</dbReference>
<evidence type="ECO:0000313" key="5">
    <source>
        <dbReference type="EMBL" id="RAG85594.1"/>
    </source>
</evidence>
<evidence type="ECO:0000313" key="6">
    <source>
        <dbReference type="Proteomes" id="UP000248889"/>
    </source>
</evidence>
<dbReference type="GO" id="GO:0003700">
    <property type="term" value="F:DNA-binding transcription factor activity"/>
    <property type="evidence" value="ECO:0007669"/>
    <property type="project" value="InterPro"/>
</dbReference>
<feature type="domain" description="HTH arsR-type" evidence="4">
    <location>
        <begin position="17"/>
        <end position="93"/>
    </location>
</feature>
<proteinExistence type="predicted"/>
<keyword evidence="2" id="KW-0238">DNA-binding</keyword>
<evidence type="ECO:0000256" key="1">
    <source>
        <dbReference type="ARBA" id="ARBA00023015"/>
    </source>
</evidence>
<reference evidence="5 6" key="1">
    <citation type="submission" date="2018-06" db="EMBL/GenBank/DDBJ databases">
        <title>Streptacidiphilus pinicola sp. nov., isolated from pine grove soil.</title>
        <authorList>
            <person name="Roh S.G."/>
            <person name="Park S."/>
            <person name="Kim M.-K."/>
            <person name="Yun B.-R."/>
            <person name="Park J."/>
            <person name="Kim M.J."/>
            <person name="Kim Y.S."/>
            <person name="Kim S.B."/>
        </authorList>
    </citation>
    <scope>NUCLEOTIDE SEQUENCE [LARGE SCALE GENOMIC DNA]</scope>
    <source>
        <strain evidence="5 6">MMS16-CNU450</strain>
    </source>
</reference>
<dbReference type="InterPro" id="IPR051081">
    <property type="entry name" value="HTH_MetalResp_TranReg"/>
</dbReference>
<dbReference type="Gene3D" id="1.10.10.10">
    <property type="entry name" value="Winged helix-like DNA-binding domain superfamily/Winged helix DNA-binding domain"/>
    <property type="match status" value="1"/>
</dbReference>
<dbReference type="SUPFAM" id="SSF46785">
    <property type="entry name" value="Winged helix' DNA-binding domain"/>
    <property type="match status" value="1"/>
</dbReference>
<dbReference type="InterPro" id="IPR001845">
    <property type="entry name" value="HTH_ArsR_DNA-bd_dom"/>
</dbReference>
<dbReference type="PANTHER" id="PTHR33154">
    <property type="entry name" value="TRANSCRIPTIONAL REGULATOR, ARSR FAMILY"/>
    <property type="match status" value="1"/>
</dbReference>
<keyword evidence="3" id="KW-0804">Transcription</keyword>
<dbReference type="OrthoDB" id="7945987at2"/>
<keyword evidence="6" id="KW-1185">Reference proteome</keyword>
<dbReference type="CDD" id="cd00090">
    <property type="entry name" value="HTH_ARSR"/>
    <property type="match status" value="1"/>
</dbReference>
<name>A0A2X0IKG2_9ACTN</name>
<gene>
    <name evidence="5" type="ORF">DN069_10775</name>
</gene>
<accession>A0A2X0IKG2</accession>
<dbReference type="RefSeq" id="WP_111500686.1">
    <property type="nucleotide sequence ID" value="NZ_QKYN01000039.1"/>
</dbReference>
<dbReference type="Pfam" id="PF12840">
    <property type="entry name" value="HTH_20"/>
    <property type="match status" value="1"/>
</dbReference>
<dbReference type="Proteomes" id="UP000248889">
    <property type="component" value="Unassembled WGS sequence"/>
</dbReference>
<sequence length="197" mass="21584">MSPTEPTPPLRSVRDPRTLRALAHPVRIALLEALAVRGTLTATEAAEIVGGNASNASYHLRTLAAHGYVTHADGGAGRERPWRLDGAGMSFDENDADPSVAQAATALSDVLSERWAERRRRYQQTRDQYPEPVRRAAGQGQAVLFVTPEEMEQVKDEVFALLMRFQNRVEDPSARPEGSVPFEVVVSNVPFAVEPEA</sequence>
<dbReference type="InterPro" id="IPR036388">
    <property type="entry name" value="WH-like_DNA-bd_sf"/>
</dbReference>
<dbReference type="InterPro" id="IPR036390">
    <property type="entry name" value="WH_DNA-bd_sf"/>
</dbReference>
<evidence type="ECO:0000256" key="2">
    <source>
        <dbReference type="ARBA" id="ARBA00023125"/>
    </source>
</evidence>
<evidence type="ECO:0000259" key="4">
    <source>
        <dbReference type="SMART" id="SM00418"/>
    </source>
</evidence>
<dbReference type="SMART" id="SM00418">
    <property type="entry name" value="HTH_ARSR"/>
    <property type="match status" value="1"/>
</dbReference>